<organism evidence="1 2">
    <name type="scientific">Galleria mellonella</name>
    <name type="common">Greater wax moth</name>
    <dbReference type="NCBI Taxonomy" id="7137"/>
    <lineage>
        <taxon>Eukaryota</taxon>
        <taxon>Metazoa</taxon>
        <taxon>Ecdysozoa</taxon>
        <taxon>Arthropoda</taxon>
        <taxon>Hexapoda</taxon>
        <taxon>Insecta</taxon>
        <taxon>Pterygota</taxon>
        <taxon>Neoptera</taxon>
        <taxon>Endopterygota</taxon>
        <taxon>Lepidoptera</taxon>
        <taxon>Glossata</taxon>
        <taxon>Ditrysia</taxon>
        <taxon>Pyraloidea</taxon>
        <taxon>Pyralidae</taxon>
        <taxon>Galleriinae</taxon>
        <taxon>Galleria</taxon>
    </lineage>
</organism>
<evidence type="ECO:0000313" key="2">
    <source>
        <dbReference type="RefSeq" id="XP_052755776.1"/>
    </source>
</evidence>
<name>A0ABM3MWP2_GALME</name>
<sequence length="412" mass="46768">MSCTVKCATCNIVIDELLSYIQNKISIADEESLVKICASSFTSEQVQKSHTLLFESVSSELRRIARKGKGKGDRLLYDILSFFKVTDPDMLPIFVARDLEKLPPITWDHLDVSKVLKDLLIVQSEIKTIKSSYATVKQLEEVKKECYNLKTVSPPFSAAKINIKRGAYRDSGPIALSVMDESTISNHEDESSGEMSSTRDNNLHYRNININTNYPEGSSDTLIDATFHQTFETENSRVTDNTKRDESLLTCNRQSTQRTVGKVGTTLVESYAGAVRSNNEWTIVEKKRKKNRRIEGKLGTVVIGTDEMFRAAERKIPLFITNVHKNTSESDIVRYICKMTQETVALEKISIKRQCDYNAFKFFVAQNKVSLFLDENIWPEGIIFRRFINFKLKKSTGNAHISIDGITHQNYG</sequence>
<reference evidence="2 3" key="1">
    <citation type="submission" date="2025-05" db="UniProtKB">
        <authorList>
            <consortium name="RefSeq"/>
        </authorList>
    </citation>
    <scope>IDENTIFICATION</scope>
    <source>
        <tissue evidence="2 3">Whole larvae</tissue>
    </source>
</reference>
<protein>
    <submittedName>
        <fullName evidence="2">Uncharacterized protein LOC128201801</fullName>
    </submittedName>
    <submittedName>
        <fullName evidence="3">Uncharacterized protein LOC128202578</fullName>
    </submittedName>
</protein>
<accession>A0ABM3MWP2</accession>
<dbReference type="RefSeq" id="XP_052759336.1">
    <property type="nucleotide sequence ID" value="XM_052903376.1"/>
</dbReference>
<evidence type="ECO:0000313" key="3">
    <source>
        <dbReference type="RefSeq" id="XP_052759336.1"/>
    </source>
</evidence>
<evidence type="ECO:0000313" key="1">
    <source>
        <dbReference type="Proteomes" id="UP001652740"/>
    </source>
</evidence>
<gene>
    <name evidence="2" type="primary">LOC128201801</name>
    <name evidence="3" type="synonym">LOC128202578</name>
</gene>
<proteinExistence type="predicted"/>
<dbReference type="GeneID" id="128201801"/>
<dbReference type="RefSeq" id="XP_052755776.1">
    <property type="nucleotide sequence ID" value="XM_052899816.1"/>
</dbReference>
<keyword evidence="1" id="KW-1185">Reference proteome</keyword>
<dbReference type="Proteomes" id="UP001652740">
    <property type="component" value="Unplaced"/>
</dbReference>